<name>A0A8W7PDG4_ANOCL</name>
<keyword evidence="5" id="KW-0285">Flavoprotein</keyword>
<keyword evidence="10" id="KW-0520">NAD</keyword>
<dbReference type="GO" id="GO:0005634">
    <property type="term" value="C:nucleus"/>
    <property type="evidence" value="ECO:0007669"/>
    <property type="project" value="UniProtKB-SubCell"/>
</dbReference>
<feature type="coiled-coil region" evidence="21">
    <location>
        <begin position="618"/>
        <end position="645"/>
    </location>
</feature>
<evidence type="ECO:0000256" key="21">
    <source>
        <dbReference type="SAM" id="Coils"/>
    </source>
</evidence>
<sequence length="658" mass="74778">MPRCSLVVSGFFGRTRRKKTSTRTSPREELVHNRAVTMVTGNESNVDLPAEPPATASTVATATAMDTTSDAPGQPNRKLGGFEFYEKVLRSPRYVVAPMVDASELAWRLLSRRHGAQLCYSPMFHSSCFTKDPKYRKDSLQTCPEDRPLIIQFCGNDPKIMLEAALLAQDHCDAIDINLGCPQAIAKRGHYGAFLQDEWELLREIVSTLHRHLAIPVTCKIRIFEDMAKTIRYARMLQDAGAQMLTVHGRTRDQKGPLTGLADWKYVRVLRQQLSIPIFSNGNIMSVHDVERCIAETGVNGVMTAEGNLHNPALFEGVNPTAWSMAHEYLDLVEQYPAPISYIRGHLFKLFHHLMHLKSNAALREKLAGSHSVAEFRTVVTQLEQKYLPYHEGTLLWTGEDDSDATNIDNDTNSTATENGQQPSPPHPPKLDQNLHLPPWLCQPYIRAPPEVHRQKLEEAHRLANDPTREKRQFFDAHGNEISRKRMKKIRRVQRRPKNKNRAQQRALNGGKGRQTASSQDNDESDDDGEEEDGEEGQQQQQQQENNIVRMNISLAEANGRRRRFDELCKNDAPNCTNPMGMKCEHRLCRTCCKGKCYRENRDCAGHKIRIKSRREKAIALTRAEQEAQRKIDEEQEQQKCAEVEMLVPAEEPTIERS</sequence>
<dbReference type="PROSITE" id="PS01136">
    <property type="entry name" value="UPF0034"/>
    <property type="match status" value="1"/>
</dbReference>
<dbReference type="GO" id="GO:0050660">
    <property type="term" value="F:flavin adenine dinucleotide binding"/>
    <property type="evidence" value="ECO:0007669"/>
    <property type="project" value="InterPro"/>
</dbReference>
<evidence type="ECO:0000256" key="1">
    <source>
        <dbReference type="ARBA" id="ARBA00001917"/>
    </source>
</evidence>
<feature type="compositionally biased region" description="Acidic residues" evidence="22">
    <location>
        <begin position="521"/>
        <end position="536"/>
    </location>
</feature>
<protein>
    <recommendedName>
        <fullName evidence="19">tRNA-dihydrouridine(16/17) synthase [NAD(P)(+)]-like</fullName>
        <ecNumber evidence="13">1.3.1.88</ecNumber>
    </recommendedName>
    <alternativeName>
        <fullName evidence="20">tRNA-dihydrouridine synthase 1-like</fullName>
    </alternativeName>
</protein>
<evidence type="ECO:0000256" key="18">
    <source>
        <dbReference type="ARBA" id="ARBA00053643"/>
    </source>
</evidence>
<evidence type="ECO:0000256" key="16">
    <source>
        <dbReference type="ARBA" id="ARBA00048934"/>
    </source>
</evidence>
<dbReference type="GO" id="GO:0005737">
    <property type="term" value="C:cytoplasm"/>
    <property type="evidence" value="ECO:0007669"/>
    <property type="project" value="UniProtKB-SubCell"/>
</dbReference>
<evidence type="ECO:0000256" key="19">
    <source>
        <dbReference type="ARBA" id="ARBA00068883"/>
    </source>
</evidence>
<evidence type="ECO:0000256" key="14">
    <source>
        <dbReference type="ARBA" id="ARBA00047287"/>
    </source>
</evidence>
<organism evidence="24">
    <name type="scientific">Anopheles coluzzii</name>
    <name type="common">African malaria mosquito</name>
    <dbReference type="NCBI Taxonomy" id="1518534"/>
    <lineage>
        <taxon>Eukaryota</taxon>
        <taxon>Metazoa</taxon>
        <taxon>Ecdysozoa</taxon>
        <taxon>Arthropoda</taxon>
        <taxon>Hexapoda</taxon>
        <taxon>Insecta</taxon>
        <taxon>Pterygota</taxon>
        <taxon>Neoptera</taxon>
        <taxon>Endopterygota</taxon>
        <taxon>Diptera</taxon>
        <taxon>Nematocera</taxon>
        <taxon>Culicoidea</taxon>
        <taxon>Culicidae</taxon>
        <taxon>Anophelinae</taxon>
        <taxon>Anopheles</taxon>
    </lineage>
</organism>
<keyword evidence="6" id="KW-0288">FMN</keyword>
<comment type="cofactor">
    <cofactor evidence="1">
        <name>FMN</name>
        <dbReference type="ChEBI" id="CHEBI:58210"/>
    </cofactor>
</comment>
<dbReference type="Pfam" id="PF01207">
    <property type="entry name" value="Dus"/>
    <property type="match status" value="1"/>
</dbReference>
<feature type="compositionally biased region" description="Low complexity" evidence="22">
    <location>
        <begin position="537"/>
        <end position="547"/>
    </location>
</feature>
<evidence type="ECO:0000259" key="23">
    <source>
        <dbReference type="Pfam" id="PF01207"/>
    </source>
</evidence>
<evidence type="ECO:0000256" key="15">
    <source>
        <dbReference type="ARBA" id="ARBA00047652"/>
    </source>
</evidence>
<evidence type="ECO:0000256" key="11">
    <source>
        <dbReference type="ARBA" id="ARBA00023242"/>
    </source>
</evidence>
<keyword evidence="11" id="KW-0539">Nucleus</keyword>
<evidence type="ECO:0000256" key="13">
    <source>
        <dbReference type="ARBA" id="ARBA00038890"/>
    </source>
</evidence>
<evidence type="ECO:0000256" key="7">
    <source>
        <dbReference type="ARBA" id="ARBA00022694"/>
    </source>
</evidence>
<evidence type="ECO:0000313" key="24">
    <source>
        <dbReference type="EnsemblMetazoa" id="ACOM029912-PA.1"/>
    </source>
</evidence>
<keyword evidence="9" id="KW-0560">Oxidoreductase</keyword>
<proteinExistence type="inferred from homology"/>
<evidence type="ECO:0000256" key="5">
    <source>
        <dbReference type="ARBA" id="ARBA00022630"/>
    </source>
</evidence>
<evidence type="ECO:0000256" key="10">
    <source>
        <dbReference type="ARBA" id="ARBA00023027"/>
    </source>
</evidence>
<feature type="domain" description="DUS-like FMN-binding" evidence="23">
    <location>
        <begin position="96"/>
        <end position="368"/>
    </location>
</feature>
<evidence type="ECO:0000256" key="17">
    <source>
        <dbReference type="ARBA" id="ARBA00049467"/>
    </source>
</evidence>
<comment type="catalytic activity">
    <reaction evidence="16">
        <text>5,6-dihydrouridine(16) in tRNA + NAD(+) = uridine(16) in tRNA + NADH + H(+)</text>
        <dbReference type="Rhea" id="RHEA:53380"/>
        <dbReference type="Rhea" id="RHEA-COMP:13543"/>
        <dbReference type="Rhea" id="RHEA-COMP:13544"/>
        <dbReference type="ChEBI" id="CHEBI:15378"/>
        <dbReference type="ChEBI" id="CHEBI:57540"/>
        <dbReference type="ChEBI" id="CHEBI:57945"/>
        <dbReference type="ChEBI" id="CHEBI:65315"/>
        <dbReference type="ChEBI" id="CHEBI:74443"/>
        <dbReference type="EC" id="1.3.1.88"/>
    </reaction>
    <physiologicalReaction direction="right-to-left" evidence="16">
        <dbReference type="Rhea" id="RHEA:53382"/>
    </physiologicalReaction>
</comment>
<comment type="function">
    <text evidence="18">Catalyzes the synthesis of dihydrouridine, a modified base found in the D-loop of most tRNAs. Specifically modifies U16 and U17 in cytoplasmic tRNAs. Affects the level of some mature tRNA and thereby the total cellular translation.</text>
</comment>
<evidence type="ECO:0000256" key="2">
    <source>
        <dbReference type="ARBA" id="ARBA00004123"/>
    </source>
</evidence>
<dbReference type="InterPro" id="IPR035587">
    <property type="entry name" value="DUS-like_FMN-bd"/>
</dbReference>
<dbReference type="FunFam" id="3.20.20.70:FF:000081">
    <property type="entry name" value="Dihydrouridine synthase 1 like"/>
    <property type="match status" value="1"/>
</dbReference>
<feature type="compositionally biased region" description="Polar residues" evidence="22">
    <location>
        <begin position="405"/>
        <end position="422"/>
    </location>
</feature>
<dbReference type="CDD" id="cd02801">
    <property type="entry name" value="DUS_like_FMN"/>
    <property type="match status" value="1"/>
</dbReference>
<feature type="compositionally biased region" description="Basic and acidic residues" evidence="22">
    <location>
        <begin position="461"/>
        <end position="484"/>
    </location>
</feature>
<dbReference type="EC" id="1.3.1.88" evidence="13"/>
<comment type="catalytic activity">
    <reaction evidence="14">
        <text>5,6-dihydrouridine(17) in tRNA + NAD(+) = uridine(17) in tRNA + NADH + H(+)</text>
        <dbReference type="Rhea" id="RHEA:53372"/>
        <dbReference type="Rhea" id="RHEA-COMP:13541"/>
        <dbReference type="Rhea" id="RHEA-COMP:13542"/>
        <dbReference type="ChEBI" id="CHEBI:15378"/>
        <dbReference type="ChEBI" id="CHEBI:57540"/>
        <dbReference type="ChEBI" id="CHEBI:57945"/>
        <dbReference type="ChEBI" id="CHEBI:65315"/>
        <dbReference type="ChEBI" id="CHEBI:74443"/>
        <dbReference type="EC" id="1.3.1.88"/>
    </reaction>
    <physiologicalReaction direction="right-to-left" evidence="14">
        <dbReference type="Rhea" id="RHEA:53374"/>
    </physiologicalReaction>
</comment>
<dbReference type="Gene3D" id="3.20.20.70">
    <property type="entry name" value="Aldolase class I"/>
    <property type="match status" value="1"/>
</dbReference>
<dbReference type="PANTHER" id="PTHR11082">
    <property type="entry name" value="TRNA-DIHYDROURIDINE SYNTHASE"/>
    <property type="match status" value="1"/>
</dbReference>
<evidence type="ECO:0000256" key="9">
    <source>
        <dbReference type="ARBA" id="ARBA00023002"/>
    </source>
</evidence>
<feature type="compositionally biased region" description="Basic residues" evidence="22">
    <location>
        <begin position="485"/>
        <end position="503"/>
    </location>
</feature>
<reference evidence="24" key="1">
    <citation type="submission" date="2022-08" db="UniProtKB">
        <authorList>
            <consortium name="EnsemblMetazoa"/>
        </authorList>
    </citation>
    <scope>IDENTIFICATION</scope>
</reference>
<feature type="region of interest" description="Disordered" evidence="22">
    <location>
        <begin position="461"/>
        <end position="548"/>
    </location>
</feature>
<dbReference type="GO" id="GO:0017150">
    <property type="term" value="F:tRNA dihydrouridine synthase activity"/>
    <property type="evidence" value="ECO:0007669"/>
    <property type="project" value="InterPro"/>
</dbReference>
<accession>A0A8W7PDG4</accession>
<evidence type="ECO:0000256" key="6">
    <source>
        <dbReference type="ARBA" id="ARBA00022643"/>
    </source>
</evidence>
<dbReference type="PANTHER" id="PTHR11082:SF5">
    <property type="entry name" value="TRNA-DIHYDROURIDINE(16_17) SYNTHASE [NAD(P)(+)]-LIKE"/>
    <property type="match status" value="1"/>
</dbReference>
<comment type="catalytic activity">
    <reaction evidence="15">
        <text>5,6-dihydrouridine(16) in tRNA + NADP(+) = uridine(16) in tRNA + NADPH + H(+)</text>
        <dbReference type="Rhea" id="RHEA:53376"/>
        <dbReference type="Rhea" id="RHEA-COMP:13543"/>
        <dbReference type="Rhea" id="RHEA-COMP:13544"/>
        <dbReference type="ChEBI" id="CHEBI:15378"/>
        <dbReference type="ChEBI" id="CHEBI:57783"/>
        <dbReference type="ChEBI" id="CHEBI:58349"/>
        <dbReference type="ChEBI" id="CHEBI:65315"/>
        <dbReference type="ChEBI" id="CHEBI:74443"/>
        <dbReference type="EC" id="1.3.1.88"/>
    </reaction>
    <physiologicalReaction direction="right-to-left" evidence="15">
        <dbReference type="Rhea" id="RHEA:53378"/>
    </physiologicalReaction>
</comment>
<keyword evidence="7" id="KW-0819">tRNA processing</keyword>
<dbReference type="AlphaFoldDB" id="A0A8W7PDG4"/>
<dbReference type="SUPFAM" id="SSF51395">
    <property type="entry name" value="FMN-linked oxidoreductases"/>
    <property type="match status" value="1"/>
</dbReference>
<comment type="subcellular location">
    <subcellularLocation>
        <location evidence="3">Cytoplasm</location>
    </subcellularLocation>
    <subcellularLocation>
        <location evidence="2">Nucleus</location>
    </subcellularLocation>
</comment>
<comment type="catalytic activity">
    <reaction evidence="17">
        <text>5,6-dihydrouridine(17) in tRNA + NADP(+) = uridine(17) in tRNA + NADPH + H(+)</text>
        <dbReference type="Rhea" id="RHEA:53368"/>
        <dbReference type="Rhea" id="RHEA-COMP:13541"/>
        <dbReference type="Rhea" id="RHEA-COMP:13542"/>
        <dbReference type="ChEBI" id="CHEBI:15378"/>
        <dbReference type="ChEBI" id="CHEBI:57783"/>
        <dbReference type="ChEBI" id="CHEBI:58349"/>
        <dbReference type="ChEBI" id="CHEBI:65315"/>
        <dbReference type="ChEBI" id="CHEBI:74443"/>
        <dbReference type="EC" id="1.3.1.88"/>
    </reaction>
    <physiologicalReaction direction="right-to-left" evidence="17">
        <dbReference type="Rhea" id="RHEA:53370"/>
    </physiologicalReaction>
</comment>
<keyword evidence="8" id="KW-0521">NADP</keyword>
<dbReference type="EnsemblMetazoa" id="ACOM029912-RA">
    <property type="protein sequence ID" value="ACOM029912-PA.1"/>
    <property type="gene ID" value="ACOM029912"/>
</dbReference>
<evidence type="ECO:0000256" key="3">
    <source>
        <dbReference type="ARBA" id="ARBA00004496"/>
    </source>
</evidence>
<evidence type="ECO:0000256" key="4">
    <source>
        <dbReference type="ARBA" id="ARBA00022490"/>
    </source>
</evidence>
<dbReference type="Proteomes" id="UP000075882">
    <property type="component" value="Unassembled WGS sequence"/>
</dbReference>
<evidence type="ECO:0000256" key="22">
    <source>
        <dbReference type="SAM" id="MobiDB-lite"/>
    </source>
</evidence>
<dbReference type="VEuPathDB" id="VectorBase:ACON2_038410"/>
<evidence type="ECO:0000256" key="12">
    <source>
        <dbReference type="ARBA" id="ARBA00038313"/>
    </source>
</evidence>
<feature type="region of interest" description="Disordered" evidence="22">
    <location>
        <begin position="398"/>
        <end position="436"/>
    </location>
</feature>
<comment type="similarity">
    <text evidence="12">Belongs to the Dus family. Dus1 subfamily.</text>
</comment>
<dbReference type="InterPro" id="IPR013785">
    <property type="entry name" value="Aldolase_TIM"/>
</dbReference>
<evidence type="ECO:0000256" key="8">
    <source>
        <dbReference type="ARBA" id="ARBA00022857"/>
    </source>
</evidence>
<evidence type="ECO:0000256" key="20">
    <source>
        <dbReference type="ARBA" id="ARBA00077078"/>
    </source>
</evidence>
<keyword evidence="4" id="KW-0963">Cytoplasm</keyword>
<keyword evidence="21" id="KW-0175">Coiled coil</keyword>
<dbReference type="InterPro" id="IPR018517">
    <property type="entry name" value="tRNA_hU_synthase_CS"/>
</dbReference>